<keyword evidence="3" id="KW-1185">Reference proteome</keyword>
<accession>A0A6H0KQR9</accession>
<evidence type="ECO:0000313" key="3">
    <source>
        <dbReference type="Proteomes" id="UP000501780"/>
    </source>
</evidence>
<protein>
    <submittedName>
        <fullName evidence="2">SusD/RagB family nutrient-binding outer membrane lipoprotein</fullName>
    </submittedName>
</protein>
<dbReference type="Pfam" id="PF12741">
    <property type="entry name" value="SusD-like"/>
    <property type="match status" value="1"/>
</dbReference>
<organism evidence="2 3">
    <name type="scientific">Bacteroides faecium</name>
    <dbReference type="NCBI Taxonomy" id="2715212"/>
    <lineage>
        <taxon>Bacteria</taxon>
        <taxon>Pseudomonadati</taxon>
        <taxon>Bacteroidota</taxon>
        <taxon>Bacteroidia</taxon>
        <taxon>Bacteroidales</taxon>
        <taxon>Bacteroidaceae</taxon>
        <taxon>Bacteroides</taxon>
    </lineage>
</organism>
<dbReference type="EMBL" id="CP050831">
    <property type="protein sequence ID" value="QIU95806.1"/>
    <property type="molecule type" value="Genomic_DNA"/>
</dbReference>
<name>A0A6H0KQR9_9BACE</name>
<dbReference type="SUPFAM" id="SSF48452">
    <property type="entry name" value="TPR-like"/>
    <property type="match status" value="1"/>
</dbReference>
<dbReference type="Gene3D" id="1.25.40.390">
    <property type="match status" value="1"/>
</dbReference>
<evidence type="ECO:0000256" key="1">
    <source>
        <dbReference type="SAM" id="SignalP"/>
    </source>
</evidence>
<reference evidence="2 3" key="1">
    <citation type="submission" date="2020-03" db="EMBL/GenBank/DDBJ databases">
        <title>Genomic analysis of Bacteroides faecium CBA7301.</title>
        <authorList>
            <person name="Kim J."/>
            <person name="Roh S.W."/>
        </authorList>
    </citation>
    <scope>NUCLEOTIDE SEQUENCE [LARGE SCALE GENOMIC DNA]</scope>
    <source>
        <strain evidence="2 3">CBA7301</strain>
    </source>
</reference>
<proteinExistence type="predicted"/>
<dbReference type="KEGG" id="bfc:BacF7301_17345"/>
<dbReference type="InterPro" id="IPR011990">
    <property type="entry name" value="TPR-like_helical_dom_sf"/>
</dbReference>
<feature type="signal peptide" evidence="1">
    <location>
        <begin position="1"/>
        <end position="28"/>
    </location>
</feature>
<gene>
    <name evidence="2" type="ORF">BacF7301_17345</name>
</gene>
<dbReference type="Proteomes" id="UP000501780">
    <property type="component" value="Chromosome"/>
</dbReference>
<keyword evidence="1" id="KW-0732">Signal</keyword>
<dbReference type="AlphaFoldDB" id="A0A6H0KQR9"/>
<dbReference type="InterPro" id="IPR024302">
    <property type="entry name" value="SusD-like"/>
</dbReference>
<evidence type="ECO:0000313" key="2">
    <source>
        <dbReference type="EMBL" id="QIU95806.1"/>
    </source>
</evidence>
<sequence length="527" mass="58613">MSMKNMMRKYVKLSACVLMASLMTGCTGKFEEYNTNPFGPTPQDMLGDNAATGSLIRSMFPALVQGQQNNSQMLDQMIGSEYGGEIACIATWNNGGNYYTYNPRIGWYGNMFDTTMPQIYTGFFQIRDLSEGKGLAYQWAQILRVAASVRISDCYGPIPYSKITGSAFTVAYDSMEDLYKSMFTDLDEAIVAFKTAVLGGEDMSSLTEYDLVFGGDFNKWVKFANTLKLRMAMRISNVASELARQKAEEAVSDVIGVMTTSADAAYSSFNDGMNPYYRVAFTWNGGEFRVSANITSYLSGYDDPRLPAYVNDSQLESGGRIGVRNGIYQNDATQAKYATFSRPNIKETDNLLIMSASEAYFLRAEGALKGWAMNGTAKSLYEQGVQVSMEERKVTIGDYLASTKKPGNYVDPTDSGKNKTAVSEVTPKYDESAELAVNLERILVQKWIANFPNGWETWADIRRTGYPKHFPIVNNLNTDGVTVERGMRRLPFPQSEYNTNYVNVRAAVSMLGGADNSTIDIWWAKKN</sequence>
<dbReference type="PROSITE" id="PS51257">
    <property type="entry name" value="PROKAR_LIPOPROTEIN"/>
    <property type="match status" value="1"/>
</dbReference>
<keyword evidence="2" id="KW-0449">Lipoprotein</keyword>
<feature type="chain" id="PRO_5026191849" evidence="1">
    <location>
        <begin position="29"/>
        <end position="527"/>
    </location>
</feature>